<proteinExistence type="predicted"/>
<protein>
    <submittedName>
        <fullName evidence="1">(rape) hypothetical protein</fullName>
    </submittedName>
</protein>
<accession>A0A816QQP8</accession>
<gene>
    <name evidence="1" type="ORF">DARMORV10_C06P45260.1</name>
</gene>
<organism evidence="1">
    <name type="scientific">Brassica napus</name>
    <name type="common">Rape</name>
    <dbReference type="NCBI Taxonomy" id="3708"/>
    <lineage>
        <taxon>Eukaryota</taxon>
        <taxon>Viridiplantae</taxon>
        <taxon>Streptophyta</taxon>
        <taxon>Embryophyta</taxon>
        <taxon>Tracheophyta</taxon>
        <taxon>Spermatophyta</taxon>
        <taxon>Magnoliopsida</taxon>
        <taxon>eudicotyledons</taxon>
        <taxon>Gunneridae</taxon>
        <taxon>Pentapetalae</taxon>
        <taxon>rosids</taxon>
        <taxon>malvids</taxon>
        <taxon>Brassicales</taxon>
        <taxon>Brassicaceae</taxon>
        <taxon>Brassiceae</taxon>
        <taxon>Brassica</taxon>
    </lineage>
</organism>
<dbReference type="Proteomes" id="UP001295469">
    <property type="component" value="Chromosome C06"/>
</dbReference>
<dbReference type="EMBL" id="HG994370">
    <property type="protein sequence ID" value="CAF2064003.1"/>
    <property type="molecule type" value="Genomic_DNA"/>
</dbReference>
<evidence type="ECO:0000313" key="1">
    <source>
        <dbReference type="EMBL" id="CAF2064003.1"/>
    </source>
</evidence>
<reference evidence="1" key="1">
    <citation type="submission" date="2021-01" db="EMBL/GenBank/DDBJ databases">
        <authorList>
            <consortium name="Genoscope - CEA"/>
            <person name="William W."/>
        </authorList>
    </citation>
    <scope>NUCLEOTIDE SEQUENCE</scope>
</reference>
<sequence>MKMLKYEVNPDDVSDRSANHTLARAIVATLVLGKTNDVAKISSEHNDIIRSESAKMDYIRRSNITEISGSRRIVTELGIELPTYPSRDQV</sequence>
<name>A0A816QQP8_BRANA</name>
<dbReference type="AlphaFoldDB" id="A0A816QQP8"/>